<accession>H0HMK2</accession>
<protein>
    <submittedName>
        <fullName evidence="2">Uncharacterized protein</fullName>
    </submittedName>
</protein>
<evidence type="ECO:0000256" key="1">
    <source>
        <dbReference type="SAM" id="MobiDB-lite"/>
    </source>
</evidence>
<evidence type="ECO:0000313" key="3">
    <source>
        <dbReference type="Proteomes" id="UP000003250"/>
    </source>
</evidence>
<evidence type="ECO:0000313" key="2">
    <source>
        <dbReference type="EMBL" id="EHK58060.1"/>
    </source>
</evidence>
<feature type="region of interest" description="Disordered" evidence="1">
    <location>
        <begin position="1"/>
        <end position="35"/>
    </location>
</feature>
<gene>
    <name evidence="2" type="ORF">MAXJ12_06830</name>
</gene>
<reference evidence="2 3" key="1">
    <citation type="journal article" date="2012" name="J. Bacteriol.">
        <title>Draft Genome Sequence of Mesorhizobium alhagi CCNWXJ12-2T, a Novel Salt-Resistant Species Isolated from the Desert of Northwestern China.</title>
        <authorList>
            <person name="Zhou M."/>
            <person name="Chen W."/>
            <person name="Chen H."/>
            <person name="Wei G."/>
        </authorList>
    </citation>
    <scope>NUCLEOTIDE SEQUENCE [LARGE SCALE GENOMIC DNA]</scope>
    <source>
        <strain evidence="2 3">CCNWXJ12-2</strain>
    </source>
</reference>
<dbReference type="AlphaFoldDB" id="H0HMK2"/>
<dbReference type="EMBL" id="AHAM01000044">
    <property type="protein sequence ID" value="EHK58060.1"/>
    <property type="molecule type" value="Genomic_DNA"/>
</dbReference>
<organism evidence="2 3">
    <name type="scientific">Mesorhizobium alhagi CCNWXJ12-2</name>
    <dbReference type="NCBI Taxonomy" id="1107882"/>
    <lineage>
        <taxon>Bacteria</taxon>
        <taxon>Pseudomonadati</taxon>
        <taxon>Pseudomonadota</taxon>
        <taxon>Alphaproteobacteria</taxon>
        <taxon>Hyphomicrobiales</taxon>
        <taxon>Phyllobacteriaceae</taxon>
        <taxon>Allomesorhizobium</taxon>
    </lineage>
</organism>
<feature type="compositionally biased region" description="Low complexity" evidence="1">
    <location>
        <begin position="1"/>
        <end position="27"/>
    </location>
</feature>
<sequence length="47" mass="4712">AAEAPAQTPAETAVVPAPAPVAVQSPPAQKPGLLGNMTRRITNMFGS</sequence>
<dbReference type="Proteomes" id="UP000003250">
    <property type="component" value="Unassembled WGS sequence"/>
</dbReference>
<proteinExistence type="predicted"/>
<feature type="non-terminal residue" evidence="2">
    <location>
        <position position="1"/>
    </location>
</feature>
<name>H0HMK2_9HYPH</name>
<keyword evidence="3" id="KW-1185">Reference proteome</keyword>